<evidence type="ECO:0000259" key="2">
    <source>
        <dbReference type="Pfam" id="PF00961"/>
    </source>
</evidence>
<sequence>MISFNGLLDAFSDAEGAFMINTKNNKEVHFVFQITLHIDDIGAIYTIREKLGFGVVSIKGNTCSFRVHSFKVIVENLLPIFDKCSLLTHKQLNYIDWRKAIMLKKLEQINIRSLSVDTFNQIVLKIV</sequence>
<dbReference type="GO" id="GO:0004519">
    <property type="term" value="F:endonuclease activity"/>
    <property type="evidence" value="ECO:0007669"/>
    <property type="project" value="InterPro"/>
</dbReference>
<organism evidence="3">
    <name type="scientific">Phlebia radiata</name>
    <name type="common">White-rot fungus</name>
    <dbReference type="NCBI Taxonomy" id="5308"/>
    <lineage>
        <taxon>Eukaryota</taxon>
        <taxon>Fungi</taxon>
        <taxon>Dikarya</taxon>
        <taxon>Basidiomycota</taxon>
        <taxon>Agaricomycotina</taxon>
        <taxon>Agaricomycetes</taxon>
        <taxon>Polyporales</taxon>
        <taxon>Meruliaceae</taxon>
        <taxon>Phlebia</taxon>
    </lineage>
</organism>
<reference evidence="3" key="1">
    <citation type="journal article" date="2014" name="PLoS ONE">
        <title>Mitochondrial Genome of Phlebia radiata Is the Second Largest (156 kbp) among Fungi and Features Signs of Genome Flexibility and Recent Recombination Events.</title>
        <authorList>
            <person name="Salavirta H."/>
            <person name="Oksanen I."/>
            <person name="Kuuskeri J."/>
            <person name="Makela M."/>
            <person name="Laine P."/>
            <person name="Paulin L."/>
            <person name="Lundell T."/>
        </authorList>
    </citation>
    <scope>NUCLEOTIDE SEQUENCE</scope>
    <source>
        <strain evidence="3">79</strain>
    </source>
</reference>
<dbReference type="GO" id="GO:0005739">
    <property type="term" value="C:mitochondrion"/>
    <property type="evidence" value="ECO:0007669"/>
    <property type="project" value="UniProtKB-ARBA"/>
</dbReference>
<name>L8B9F7_PHLRA</name>
<dbReference type="SUPFAM" id="SSF55608">
    <property type="entry name" value="Homing endonucleases"/>
    <property type="match status" value="1"/>
</dbReference>
<evidence type="ECO:0000313" key="3">
    <source>
        <dbReference type="EMBL" id="CCE89241.1"/>
    </source>
</evidence>
<protein>
    <recommendedName>
        <fullName evidence="2">Homing endonuclease LAGLIDADG domain-containing protein</fullName>
    </recommendedName>
</protein>
<feature type="domain" description="Homing endonuclease LAGLIDADG" evidence="2">
    <location>
        <begin position="11"/>
        <end position="100"/>
    </location>
</feature>
<dbReference type="GeneID" id="14469566"/>
<keyword evidence="3" id="KW-0496">Mitochondrion</keyword>
<dbReference type="InterPro" id="IPR051289">
    <property type="entry name" value="LAGLIDADG_Endonuclease"/>
</dbReference>
<dbReference type="EMBL" id="HE613568">
    <property type="protein sequence ID" value="CCE89241.1"/>
    <property type="molecule type" value="Genomic_DNA"/>
</dbReference>
<dbReference type="Pfam" id="PF00961">
    <property type="entry name" value="LAGLIDADG_1"/>
    <property type="match status" value="1"/>
</dbReference>
<dbReference type="InterPro" id="IPR027434">
    <property type="entry name" value="Homing_endonucl"/>
</dbReference>
<geneLocation type="mitochondrion" evidence="3"/>
<dbReference type="RefSeq" id="YP_007374960.1">
    <property type="nucleotide sequence ID" value="NC_020148.1"/>
</dbReference>
<proteinExistence type="predicted"/>
<accession>L8B9F7</accession>
<dbReference type="InterPro" id="IPR004860">
    <property type="entry name" value="LAGLIDADG_dom"/>
</dbReference>
<comment type="function">
    <text evidence="1">Mitochondrial DNA endonuclease involved in intron homing.</text>
</comment>
<gene>
    <name evidence="3" type="ORF">PRA_mt0176</name>
</gene>
<dbReference type="PANTHER" id="PTHR36181">
    <property type="entry name" value="INTRON-ENCODED ENDONUCLEASE AI3-RELATED"/>
    <property type="match status" value="1"/>
</dbReference>
<dbReference type="PANTHER" id="PTHR36181:SF2">
    <property type="entry name" value="INTRON-ENCODED ENDONUCLEASE AI3-RELATED"/>
    <property type="match status" value="1"/>
</dbReference>
<dbReference type="Gene3D" id="3.10.28.10">
    <property type="entry name" value="Homing endonucleases"/>
    <property type="match status" value="1"/>
</dbReference>
<evidence type="ECO:0000256" key="1">
    <source>
        <dbReference type="ARBA" id="ARBA00002670"/>
    </source>
</evidence>
<dbReference type="AlphaFoldDB" id="L8B9F7"/>